<dbReference type="InterPro" id="IPR015424">
    <property type="entry name" value="PyrdxlP-dep_Trfase"/>
</dbReference>
<dbReference type="PANTHER" id="PTHR42684:SF3">
    <property type="entry name" value="ADENOSYLMETHIONINE-8-AMINO-7-OXONONANOATE AMINOTRANSFERASE"/>
    <property type="match status" value="1"/>
</dbReference>
<protein>
    <recommendedName>
        <fullName evidence="13">Adenosylmethionine-8-amino-7-oxononanoate aminotransferase</fullName>
        <ecNumber evidence="13">2.6.1.62</ecNumber>
    </recommendedName>
    <alternativeName>
        <fullName evidence="13">7,8-diamino-pelargonic acid aminotransferase</fullName>
        <shortName evidence="13">DAPA AT</shortName>
        <shortName evidence="13">DAPA aminotransferase</shortName>
    </alternativeName>
    <alternativeName>
        <fullName evidence="13">7,8-diaminononanoate synthase</fullName>
        <shortName evidence="13">DANS</shortName>
    </alternativeName>
    <alternativeName>
        <fullName evidence="13">Diaminopelargonic acid synthase</fullName>
    </alternativeName>
</protein>
<dbReference type="FunFam" id="3.40.640.10:FF:000078">
    <property type="entry name" value="Adenosylmethionine-8-amino-7-oxononanoate aminotransferase"/>
    <property type="match status" value="1"/>
</dbReference>
<dbReference type="eggNOG" id="COG0161">
    <property type="taxonomic scope" value="Bacteria"/>
</dbReference>
<dbReference type="HAMAP" id="MF_00834">
    <property type="entry name" value="BioA"/>
    <property type="match status" value="1"/>
</dbReference>
<dbReference type="STRING" id="363253.LI0426"/>
<comment type="subcellular location">
    <subcellularLocation>
        <location evidence="2 13">Cytoplasm</location>
    </subcellularLocation>
</comment>
<keyword evidence="15" id="KW-1185">Reference proteome</keyword>
<evidence type="ECO:0000256" key="6">
    <source>
        <dbReference type="ARBA" id="ARBA00022576"/>
    </source>
</evidence>
<reference evidence="14 15" key="1">
    <citation type="submission" date="2005-11" db="EMBL/GenBank/DDBJ databases">
        <title>The complete genome sequence of Lawsonia intracellularis: the causative agent of proliferative enteropathy.</title>
        <authorList>
            <person name="Kaur K."/>
            <person name="Zhang Q."/>
            <person name="Beckler D."/>
            <person name="Munir S."/>
            <person name="Li L."/>
            <person name="Kinsley K."/>
            <person name="Herron L."/>
            <person name="Peterson A."/>
            <person name="May B."/>
            <person name="Singh S."/>
            <person name="Gebhart C."/>
            <person name="Kapur V."/>
        </authorList>
    </citation>
    <scope>NUCLEOTIDE SEQUENCE [LARGE SCALE GENOMIC DNA]</scope>
    <source>
        <strain evidence="14 15">PHE/MN1-00</strain>
    </source>
</reference>
<dbReference type="GO" id="GO:0030170">
    <property type="term" value="F:pyridoxal phosphate binding"/>
    <property type="evidence" value="ECO:0007669"/>
    <property type="project" value="UniProtKB-UniRule"/>
</dbReference>
<dbReference type="PROSITE" id="PS00600">
    <property type="entry name" value="AA_TRANSFER_CLASS_3"/>
    <property type="match status" value="1"/>
</dbReference>
<dbReference type="Proteomes" id="UP000002430">
    <property type="component" value="Chromosome"/>
</dbReference>
<feature type="binding site" evidence="13">
    <location>
        <begin position="111"/>
        <end position="112"/>
    </location>
    <ligand>
        <name>pyridoxal 5'-phosphate</name>
        <dbReference type="ChEBI" id="CHEBI:597326"/>
    </ligand>
</feature>
<name>Q1MR96_LAWIP</name>
<keyword evidence="5 13" id="KW-0963">Cytoplasm</keyword>
<keyword evidence="8 13" id="KW-0949">S-adenosyl-L-methionine</keyword>
<comment type="pathway">
    <text evidence="3 13">Cofactor biosynthesis; biotin biosynthesis; 7,8-diaminononanoate from 8-amino-7-oxononanoate (SAM route): step 1/1.</text>
</comment>
<evidence type="ECO:0000313" key="15">
    <source>
        <dbReference type="Proteomes" id="UP000002430"/>
    </source>
</evidence>
<sequence>MLSLTERDKKIIWHPFTQEKTADPVISISHAKGSYVFDENGTAYLDCISSWWVNLHGHSHPDIAQAIYEQALKLEHIIFAKFTHSPAVELCEQLTSILPLTLTKCFFSDNGSTSVEIALKMAYQYWYNKKHPEKTLFLSFEGAYHGDTFGTMSIGSSGFHNIFSSFFFNVLRIPYPDTWDGDNEIEKKEAHALHVLDKYLLEYKNTIAAIVIEPLIQAARGMRICRPAFLNSIIKKVRNAGILVIFDEVMTGFGRTGTYFAFEKLDVIPDFLCLSKGLTGGFLPLALTITTDEIYNAFLHEEWKYALAHGHSFTANPLGCAAALASLKLLLHEKTTLAMQSIHQAHIDGISFLQKSCSNVTKTRVLGTISAFELHDTTHIKQIESSFLANGLLLRPLHNVIYIIPPYSTNYKELMDAYNKICKIL</sequence>
<feature type="binding site" evidence="13">
    <location>
        <begin position="311"/>
        <end position="312"/>
    </location>
    <ligand>
        <name>pyridoxal 5'-phosphate</name>
        <dbReference type="ChEBI" id="CHEBI:597326"/>
    </ligand>
</feature>
<comment type="cofactor">
    <cofactor evidence="1 13">
        <name>pyridoxal 5'-phosphate</name>
        <dbReference type="ChEBI" id="CHEBI:597326"/>
    </cofactor>
</comment>
<feature type="binding site" evidence="13">
    <location>
        <position position="51"/>
    </location>
    <ligand>
        <name>substrate</name>
    </ligand>
</feature>
<dbReference type="OrthoDB" id="9801834at2"/>
<dbReference type="InterPro" id="IPR015422">
    <property type="entry name" value="PyrdxlP-dep_Trfase_small"/>
</dbReference>
<feature type="binding site" evidence="13">
    <location>
        <position position="276"/>
    </location>
    <ligand>
        <name>substrate</name>
    </ligand>
</feature>
<evidence type="ECO:0000256" key="8">
    <source>
        <dbReference type="ARBA" id="ARBA00022691"/>
    </source>
</evidence>
<dbReference type="InterPro" id="IPR005815">
    <property type="entry name" value="BioA"/>
</dbReference>
<dbReference type="GO" id="GO:0009102">
    <property type="term" value="P:biotin biosynthetic process"/>
    <property type="evidence" value="ECO:0007669"/>
    <property type="project" value="UniProtKB-UniRule"/>
</dbReference>
<dbReference type="UniPathway" id="UPA00078">
    <property type="reaction ID" value="UER00160"/>
</dbReference>
<feature type="site" description="Participates in the substrate recognition with KAPA and in a stacking interaction with the adenine ring of SAM" evidence="13">
    <location>
        <position position="16"/>
    </location>
</feature>
<dbReference type="HOGENOM" id="CLU_016922_4_3_7"/>
<dbReference type="EC" id="2.6.1.62" evidence="13"/>
<keyword evidence="6 13" id="KW-0032">Aminotransferase</keyword>
<keyword evidence="10 13" id="KW-0663">Pyridoxal phosphate</keyword>
<evidence type="ECO:0000256" key="13">
    <source>
        <dbReference type="HAMAP-Rule" id="MF_00834"/>
    </source>
</evidence>
<dbReference type="SUPFAM" id="SSF53383">
    <property type="entry name" value="PLP-dependent transferases"/>
    <property type="match status" value="1"/>
</dbReference>
<comment type="catalytic activity">
    <reaction evidence="11 13">
        <text>(8S)-8-amino-7-oxononanoate + S-adenosyl-L-methionine = S-adenosyl-4-methylsulfanyl-2-oxobutanoate + (7R,8S)-7,8-diammoniononanoate</text>
        <dbReference type="Rhea" id="RHEA:16861"/>
        <dbReference type="ChEBI" id="CHEBI:16490"/>
        <dbReference type="ChEBI" id="CHEBI:59789"/>
        <dbReference type="ChEBI" id="CHEBI:149468"/>
        <dbReference type="ChEBI" id="CHEBI:149469"/>
        <dbReference type="EC" id="2.6.1.62"/>
    </reaction>
</comment>
<evidence type="ECO:0000256" key="9">
    <source>
        <dbReference type="ARBA" id="ARBA00022756"/>
    </source>
</evidence>
<dbReference type="InterPro" id="IPR015421">
    <property type="entry name" value="PyrdxlP-dep_Trfase_major"/>
</dbReference>
<feature type="binding site" evidence="13">
    <location>
        <position position="395"/>
    </location>
    <ligand>
        <name>substrate</name>
    </ligand>
</feature>
<feature type="modified residue" description="N6-(pyridoxal phosphate)lysine" evidence="13">
    <location>
        <position position="276"/>
    </location>
</feature>
<dbReference type="CDD" id="cd00610">
    <property type="entry name" value="OAT_like"/>
    <property type="match status" value="1"/>
</dbReference>
<evidence type="ECO:0000256" key="12">
    <source>
        <dbReference type="ARBA" id="ARBA00060970"/>
    </source>
</evidence>
<accession>Q1MR96</accession>
<dbReference type="GO" id="GO:0004141">
    <property type="term" value="F:dethiobiotin synthase activity"/>
    <property type="evidence" value="ECO:0007669"/>
    <property type="project" value="TreeGrafter"/>
</dbReference>
<evidence type="ECO:0000313" key="14">
    <source>
        <dbReference type="EMBL" id="CAJ54480.1"/>
    </source>
</evidence>
<evidence type="ECO:0000256" key="1">
    <source>
        <dbReference type="ARBA" id="ARBA00001933"/>
    </source>
</evidence>
<dbReference type="InterPro" id="IPR049704">
    <property type="entry name" value="Aminotrans_3_PPA_site"/>
</dbReference>
<dbReference type="Gene3D" id="3.90.1150.10">
    <property type="entry name" value="Aspartate Aminotransferase, domain 1"/>
    <property type="match status" value="1"/>
</dbReference>
<comment type="function">
    <text evidence="13">Catalyzes the transfer of the alpha-amino group from S-adenosyl-L-methionine (SAM) to 7-keto-8-aminopelargonic acid (KAPA) to form 7,8-diaminopelargonic acid (DAPA). It is the only aminotransferase known to utilize SAM as an amino donor.</text>
</comment>
<dbReference type="EMBL" id="AM180252">
    <property type="protein sequence ID" value="CAJ54480.1"/>
    <property type="molecule type" value="Genomic_DNA"/>
</dbReference>
<feature type="binding site" evidence="13">
    <location>
        <position position="310"/>
    </location>
    <ligand>
        <name>substrate</name>
    </ligand>
</feature>
<dbReference type="Pfam" id="PF00202">
    <property type="entry name" value="Aminotran_3"/>
    <property type="match status" value="1"/>
</dbReference>
<evidence type="ECO:0000256" key="3">
    <source>
        <dbReference type="ARBA" id="ARBA00005063"/>
    </source>
</evidence>
<organism evidence="14 15">
    <name type="scientific">Lawsonia intracellularis (strain PHE/MN1-00)</name>
    <dbReference type="NCBI Taxonomy" id="363253"/>
    <lineage>
        <taxon>Bacteria</taxon>
        <taxon>Pseudomonadati</taxon>
        <taxon>Thermodesulfobacteriota</taxon>
        <taxon>Desulfovibrionia</taxon>
        <taxon>Desulfovibrionales</taxon>
        <taxon>Desulfovibrionaceae</taxon>
        <taxon>Lawsonia</taxon>
    </lineage>
</organism>
<comment type="similarity">
    <text evidence="12 13">Belongs to the class-III pyridoxal-phosphate-dependent aminotransferase family. BioA subfamily.</text>
</comment>
<feature type="binding site" evidence="13">
    <location>
        <position position="247"/>
    </location>
    <ligand>
        <name>pyridoxal 5'-phosphate</name>
        <dbReference type="ChEBI" id="CHEBI:597326"/>
    </ligand>
</feature>
<keyword evidence="7 13" id="KW-0808">Transferase</keyword>
<proteinExistence type="inferred from homology"/>
<dbReference type="KEGG" id="lip:LI0426"/>
<comment type="subunit">
    <text evidence="4 13">Homodimer.</text>
</comment>
<evidence type="ECO:0000256" key="4">
    <source>
        <dbReference type="ARBA" id="ARBA00011738"/>
    </source>
</evidence>
<dbReference type="AlphaFoldDB" id="Q1MR96"/>
<feature type="binding site" evidence="13">
    <location>
        <position position="144"/>
    </location>
    <ligand>
        <name>substrate</name>
    </ligand>
</feature>
<evidence type="ECO:0000256" key="7">
    <source>
        <dbReference type="ARBA" id="ARBA00022679"/>
    </source>
</evidence>
<dbReference type="NCBIfam" id="TIGR00508">
    <property type="entry name" value="bioA"/>
    <property type="match status" value="1"/>
</dbReference>
<dbReference type="PANTHER" id="PTHR42684">
    <property type="entry name" value="ADENOSYLMETHIONINE-8-AMINO-7-OXONONANOATE AMINOTRANSFERASE"/>
    <property type="match status" value="1"/>
</dbReference>
<evidence type="ECO:0000256" key="11">
    <source>
        <dbReference type="ARBA" id="ARBA00048449"/>
    </source>
</evidence>
<evidence type="ECO:0000256" key="2">
    <source>
        <dbReference type="ARBA" id="ARBA00004496"/>
    </source>
</evidence>
<dbReference type="RefSeq" id="WP_011526510.1">
    <property type="nucleotide sequence ID" value="NC_008011.1"/>
</dbReference>
<dbReference type="GO" id="GO:0004015">
    <property type="term" value="F:adenosylmethionine-8-amino-7-oxononanoate transaminase activity"/>
    <property type="evidence" value="ECO:0007669"/>
    <property type="project" value="UniProtKB-UniRule"/>
</dbReference>
<keyword evidence="9 13" id="KW-0093">Biotin biosynthesis</keyword>
<gene>
    <name evidence="13 14" type="primary">bioA</name>
    <name evidence="14" type="ordered locus">LI0426</name>
</gene>
<dbReference type="GO" id="GO:0005737">
    <property type="term" value="C:cytoplasm"/>
    <property type="evidence" value="ECO:0007669"/>
    <property type="project" value="UniProtKB-SubCell"/>
</dbReference>
<evidence type="ECO:0000256" key="5">
    <source>
        <dbReference type="ARBA" id="ARBA00022490"/>
    </source>
</evidence>
<dbReference type="Gene3D" id="3.40.640.10">
    <property type="entry name" value="Type I PLP-dependent aspartate aminotransferase-like (Major domain)"/>
    <property type="match status" value="1"/>
</dbReference>
<dbReference type="InterPro" id="IPR005814">
    <property type="entry name" value="Aminotrans_3"/>
</dbReference>
<evidence type="ECO:0000256" key="10">
    <source>
        <dbReference type="ARBA" id="ARBA00022898"/>
    </source>
</evidence>